<comment type="subcellular location">
    <subcellularLocation>
        <location evidence="1">Cytoplasm</location>
        <location evidence="1">Myofibril</location>
    </subcellularLocation>
</comment>
<dbReference type="Pfam" id="PF01576">
    <property type="entry name" value="Myosin_tail_1"/>
    <property type="match status" value="1"/>
</dbReference>
<dbReference type="GO" id="GO:0016459">
    <property type="term" value="C:myosin complex"/>
    <property type="evidence" value="ECO:0007669"/>
    <property type="project" value="InterPro"/>
</dbReference>
<evidence type="ECO:0000256" key="1">
    <source>
        <dbReference type="ARBA" id="ARBA00004657"/>
    </source>
</evidence>
<keyword evidence="4" id="KW-0787">Thick filament</keyword>
<evidence type="ECO:0000259" key="12">
    <source>
        <dbReference type="Pfam" id="PF01576"/>
    </source>
</evidence>
<keyword evidence="8" id="KW-0505">Motor protein</keyword>
<keyword evidence="9" id="KW-0514">Muscle protein</keyword>
<evidence type="ECO:0000256" key="10">
    <source>
        <dbReference type="ARBA" id="ARBA00049580"/>
    </source>
</evidence>
<feature type="compositionally biased region" description="Low complexity" evidence="11">
    <location>
        <begin position="108"/>
        <end position="135"/>
    </location>
</feature>
<reference evidence="14" key="1">
    <citation type="submission" date="2022-11" db="UniProtKB">
        <authorList>
            <consortium name="WormBaseParasite"/>
        </authorList>
    </citation>
    <scope>IDENTIFICATION</scope>
</reference>
<sequence>IRELEQDLDNEQRKHQDTDKNLRKQERRIKELEFQIEEDKKNVERTNDLIDKLQQKLKVQKKQLEEAEEIAGTNLAKYRQLQQQVDDAEERADMAENSLSKLRAKSRAATSVGPSGGVSASASAVEVMRSASRARGVSAFNR</sequence>
<keyword evidence="5" id="KW-0963">Cytoplasm</keyword>
<dbReference type="InterPro" id="IPR002928">
    <property type="entry name" value="Myosin_tail"/>
</dbReference>
<organism evidence="13 14">
    <name type="scientific">Romanomermis culicivorax</name>
    <name type="common">Nematode worm</name>
    <dbReference type="NCBI Taxonomy" id="13658"/>
    <lineage>
        <taxon>Eukaryota</taxon>
        <taxon>Metazoa</taxon>
        <taxon>Ecdysozoa</taxon>
        <taxon>Nematoda</taxon>
        <taxon>Enoplea</taxon>
        <taxon>Dorylaimia</taxon>
        <taxon>Mermithida</taxon>
        <taxon>Mermithoidea</taxon>
        <taxon>Mermithidae</taxon>
        <taxon>Romanomermis</taxon>
    </lineage>
</organism>
<feature type="region of interest" description="Disordered" evidence="11">
    <location>
        <begin position="1"/>
        <end position="22"/>
    </location>
</feature>
<comment type="similarity">
    <text evidence="2">Belongs to the paramyosin family.</text>
</comment>
<dbReference type="PANTHER" id="PTHR46349">
    <property type="entry name" value="CINGULIN-LIKE PROTEIN 1-RELATED"/>
    <property type="match status" value="1"/>
</dbReference>
<evidence type="ECO:0000256" key="3">
    <source>
        <dbReference type="ARBA" id="ARBA00018623"/>
    </source>
</evidence>
<evidence type="ECO:0000256" key="5">
    <source>
        <dbReference type="ARBA" id="ARBA00022490"/>
    </source>
</evidence>
<dbReference type="PANTHER" id="PTHR46349:SF6">
    <property type="entry name" value="MYOSIN-6-LIKE"/>
    <property type="match status" value="1"/>
</dbReference>
<name>A0A915JBJ6_ROMCU</name>
<evidence type="ECO:0000256" key="6">
    <source>
        <dbReference type="ARBA" id="ARBA00023054"/>
    </source>
</evidence>
<dbReference type="GO" id="GO:0030016">
    <property type="term" value="C:myofibril"/>
    <property type="evidence" value="ECO:0007669"/>
    <property type="project" value="UniProtKB-SubCell"/>
</dbReference>
<dbReference type="AlphaFoldDB" id="A0A915JBJ6"/>
<dbReference type="WBParaSite" id="nRc.2.0.1.t23021-RA">
    <property type="protein sequence ID" value="nRc.2.0.1.t23021-RA"/>
    <property type="gene ID" value="nRc.2.0.1.g23021"/>
</dbReference>
<dbReference type="OMA" id="AHERYVS"/>
<evidence type="ECO:0000313" key="14">
    <source>
        <dbReference type="WBParaSite" id="nRc.2.0.1.t23021-RA"/>
    </source>
</evidence>
<feature type="domain" description="Myosin tail" evidence="12">
    <location>
        <begin position="1"/>
        <end position="105"/>
    </location>
</feature>
<comment type="function">
    <text evidence="10">Paramyosin is a major structural component of many thick filaments isolated from invertebrate muscles.</text>
</comment>
<protein>
    <recommendedName>
        <fullName evidence="3">Paramyosin</fullName>
    </recommendedName>
</protein>
<evidence type="ECO:0000256" key="7">
    <source>
        <dbReference type="ARBA" id="ARBA00023123"/>
    </source>
</evidence>
<evidence type="ECO:0000313" key="13">
    <source>
        <dbReference type="Proteomes" id="UP000887565"/>
    </source>
</evidence>
<dbReference type="Proteomes" id="UP000887565">
    <property type="component" value="Unplaced"/>
</dbReference>
<evidence type="ECO:0000256" key="4">
    <source>
        <dbReference type="ARBA" id="ARBA00022433"/>
    </source>
</evidence>
<dbReference type="SUPFAM" id="SSF57997">
    <property type="entry name" value="Tropomyosin"/>
    <property type="match status" value="1"/>
</dbReference>
<accession>A0A915JBJ6</accession>
<evidence type="ECO:0000256" key="9">
    <source>
        <dbReference type="ARBA" id="ARBA00023179"/>
    </source>
</evidence>
<evidence type="ECO:0000256" key="2">
    <source>
        <dbReference type="ARBA" id="ARBA00008447"/>
    </source>
</evidence>
<dbReference type="GO" id="GO:0032982">
    <property type="term" value="C:myosin filament"/>
    <property type="evidence" value="ECO:0007669"/>
    <property type="project" value="UniProtKB-KW"/>
</dbReference>
<keyword evidence="6" id="KW-0175">Coiled coil</keyword>
<keyword evidence="7" id="KW-0518">Myosin</keyword>
<keyword evidence="13" id="KW-1185">Reference proteome</keyword>
<evidence type="ECO:0000256" key="11">
    <source>
        <dbReference type="SAM" id="MobiDB-lite"/>
    </source>
</evidence>
<proteinExistence type="inferred from homology"/>
<feature type="region of interest" description="Disordered" evidence="11">
    <location>
        <begin position="102"/>
        <end position="142"/>
    </location>
</feature>
<evidence type="ECO:0000256" key="8">
    <source>
        <dbReference type="ARBA" id="ARBA00023175"/>
    </source>
</evidence>